<proteinExistence type="predicted"/>
<dbReference type="PANTHER" id="PTHR35179">
    <property type="entry name" value="PROTEIN CBG02620"/>
    <property type="match status" value="1"/>
</dbReference>
<organism evidence="3 4">
    <name type="scientific">Plectosphaerella plurivora</name>
    <dbReference type="NCBI Taxonomy" id="936078"/>
    <lineage>
        <taxon>Eukaryota</taxon>
        <taxon>Fungi</taxon>
        <taxon>Dikarya</taxon>
        <taxon>Ascomycota</taxon>
        <taxon>Pezizomycotina</taxon>
        <taxon>Sordariomycetes</taxon>
        <taxon>Hypocreomycetidae</taxon>
        <taxon>Glomerellales</taxon>
        <taxon>Plectosphaerellaceae</taxon>
        <taxon>Plectosphaerella</taxon>
    </lineage>
</organism>
<feature type="transmembrane region" description="Helical" evidence="2">
    <location>
        <begin position="62"/>
        <end position="83"/>
    </location>
</feature>
<keyword evidence="2" id="KW-0812">Transmembrane</keyword>
<sequence length="350" mass="39518">MVMARGFLVPPTWRFVPPPPWVREIDAIMLGFMSGFALFTAVKAARQTYWCWRRLHGRLTSYILMIWICLACGITQCAINHAYQGQRIQPSFWLFFFQVIIWIAQTTTLILIIVNRVSLIMYSPVHAYWLKVAVTTIVTILNVSISILWIPGALQISRGYIRALKQLDRVEKSLFTVLDASLNILFIYLVRTKLVKSGLVRYMNLFYFNIAMVIVSVSLDVAVVAMVSVRQSSLVFQFRVMSLIVKLYIEMAIAGFIARIIRSSHHQPPEVIEGAVEFGPNPLSPSGSESITGSRSWVSGTNRDGDSQLPAPGEEIGPGQIRGDTEIFQPDRERRPSRLKQILSSHSEAV</sequence>
<evidence type="ECO:0000256" key="2">
    <source>
        <dbReference type="SAM" id="Phobius"/>
    </source>
</evidence>
<comment type="caution">
    <text evidence="3">The sequence shown here is derived from an EMBL/GenBank/DDBJ whole genome shotgun (WGS) entry which is preliminary data.</text>
</comment>
<feature type="compositionally biased region" description="Basic and acidic residues" evidence="1">
    <location>
        <begin position="323"/>
        <end position="336"/>
    </location>
</feature>
<dbReference type="OrthoDB" id="5076719at2759"/>
<feature type="transmembrane region" description="Helical" evidence="2">
    <location>
        <begin position="240"/>
        <end position="261"/>
    </location>
</feature>
<feature type="transmembrane region" description="Helical" evidence="2">
    <location>
        <begin position="170"/>
        <end position="190"/>
    </location>
</feature>
<feature type="transmembrane region" description="Helical" evidence="2">
    <location>
        <begin position="202"/>
        <end position="228"/>
    </location>
</feature>
<gene>
    <name evidence="3" type="ORF">F5X68DRAFT_232380</name>
</gene>
<keyword evidence="2" id="KW-1133">Transmembrane helix</keyword>
<protein>
    <recommendedName>
        <fullName evidence="5">Integral membrane protein</fullName>
    </recommendedName>
</protein>
<feature type="compositionally biased region" description="Polar residues" evidence="1">
    <location>
        <begin position="284"/>
        <end position="302"/>
    </location>
</feature>
<feature type="transmembrane region" description="Helical" evidence="2">
    <location>
        <begin position="95"/>
        <end position="115"/>
    </location>
</feature>
<keyword evidence="2" id="KW-0472">Membrane</keyword>
<evidence type="ECO:0008006" key="5">
    <source>
        <dbReference type="Google" id="ProtNLM"/>
    </source>
</evidence>
<dbReference type="EMBL" id="JAGSXJ010000013">
    <property type="protein sequence ID" value="KAH6686216.1"/>
    <property type="molecule type" value="Genomic_DNA"/>
</dbReference>
<evidence type="ECO:0000313" key="4">
    <source>
        <dbReference type="Proteomes" id="UP000770015"/>
    </source>
</evidence>
<name>A0A9P8VBE9_9PEZI</name>
<feature type="transmembrane region" description="Helical" evidence="2">
    <location>
        <begin position="20"/>
        <end position="42"/>
    </location>
</feature>
<feature type="region of interest" description="Disordered" evidence="1">
    <location>
        <begin position="280"/>
        <end position="350"/>
    </location>
</feature>
<dbReference type="Proteomes" id="UP000770015">
    <property type="component" value="Unassembled WGS sequence"/>
</dbReference>
<feature type="transmembrane region" description="Helical" evidence="2">
    <location>
        <begin position="127"/>
        <end position="150"/>
    </location>
</feature>
<keyword evidence="4" id="KW-1185">Reference proteome</keyword>
<reference evidence="3" key="1">
    <citation type="journal article" date="2021" name="Nat. Commun.">
        <title>Genetic determinants of endophytism in the Arabidopsis root mycobiome.</title>
        <authorList>
            <person name="Mesny F."/>
            <person name="Miyauchi S."/>
            <person name="Thiergart T."/>
            <person name="Pickel B."/>
            <person name="Atanasova L."/>
            <person name="Karlsson M."/>
            <person name="Huettel B."/>
            <person name="Barry K.W."/>
            <person name="Haridas S."/>
            <person name="Chen C."/>
            <person name="Bauer D."/>
            <person name="Andreopoulos W."/>
            <person name="Pangilinan J."/>
            <person name="LaButti K."/>
            <person name="Riley R."/>
            <person name="Lipzen A."/>
            <person name="Clum A."/>
            <person name="Drula E."/>
            <person name="Henrissat B."/>
            <person name="Kohler A."/>
            <person name="Grigoriev I.V."/>
            <person name="Martin F.M."/>
            <person name="Hacquard S."/>
        </authorList>
    </citation>
    <scope>NUCLEOTIDE SEQUENCE</scope>
    <source>
        <strain evidence="3">MPI-SDFR-AT-0117</strain>
    </source>
</reference>
<dbReference type="PANTHER" id="PTHR35179:SF1">
    <property type="entry name" value="INTEGRAL MEMBRANE PROTEIN"/>
    <property type="match status" value="1"/>
</dbReference>
<evidence type="ECO:0000256" key="1">
    <source>
        <dbReference type="SAM" id="MobiDB-lite"/>
    </source>
</evidence>
<evidence type="ECO:0000313" key="3">
    <source>
        <dbReference type="EMBL" id="KAH6686216.1"/>
    </source>
</evidence>
<accession>A0A9P8VBE9</accession>
<dbReference type="AlphaFoldDB" id="A0A9P8VBE9"/>